<dbReference type="STRING" id="1432141.A0A015JWZ4"/>
<dbReference type="AlphaFoldDB" id="A0A015JWZ4"/>
<dbReference type="EMBL" id="JEMT01026315">
    <property type="protein sequence ID" value="EXX59609.1"/>
    <property type="molecule type" value="Genomic_DNA"/>
</dbReference>
<comment type="function">
    <text evidence="6">GTPase, binds and hydrolyzes GTP. Involved in intracellular vitamin B12 metabolism, mediates the transport of cobalamin (Cbl) into mitochondria for the final steps of adenosylcobalamin (AdoCbl) synthesis. Functions as a G-protein chaperone that assists AdoCbl cofactor delivery from MMAB to the methylmalonyl-CoA mutase (MMUT). Plays a dual role as both a protectase and a reactivase for MMUT. Protects MMUT from progressive inactivation by oxidation by decreasing the rate of the formation of the oxidized inactive cofactor hydroxocobalamin (OH2Cbl). Additionally acts a reactivase by promoting the replacement of OH2Cbl by the active cofactor AdoCbl, restoring the activity of MMUT in the presence and hydrolysis of GTP.</text>
</comment>
<dbReference type="Proteomes" id="UP000022910">
    <property type="component" value="Unassembled WGS sequence"/>
</dbReference>
<accession>A0A015JWZ4</accession>
<evidence type="ECO:0000313" key="9">
    <source>
        <dbReference type="Proteomes" id="UP000022910"/>
    </source>
</evidence>
<evidence type="ECO:0000256" key="4">
    <source>
        <dbReference type="ARBA" id="ARBA00023134"/>
    </source>
</evidence>
<evidence type="ECO:0000256" key="3">
    <source>
        <dbReference type="ARBA" id="ARBA00022801"/>
    </source>
</evidence>
<dbReference type="OMA" id="WMWERID"/>
<gene>
    <name evidence="8" type="ORF">RirG_187440</name>
</gene>
<dbReference type="PANTHER" id="PTHR23408">
    <property type="entry name" value="METHYLMALONYL-COA MUTASE"/>
    <property type="match status" value="1"/>
</dbReference>
<protein>
    <recommendedName>
        <fullName evidence="10">Methylmalonic acidemia type A protein</fullName>
    </recommendedName>
</protein>
<dbReference type="Gene3D" id="3.40.50.300">
    <property type="entry name" value="P-loop containing nucleotide triphosphate hydrolases"/>
    <property type="match status" value="1"/>
</dbReference>
<reference evidence="8 9" key="1">
    <citation type="submission" date="2014-02" db="EMBL/GenBank/DDBJ databases">
        <title>Single nucleus genome sequencing reveals high similarity among nuclei of an endomycorrhizal fungus.</title>
        <authorList>
            <person name="Lin K."/>
            <person name="Geurts R."/>
            <person name="Zhang Z."/>
            <person name="Limpens E."/>
            <person name="Saunders D.G."/>
            <person name="Mu D."/>
            <person name="Pang E."/>
            <person name="Cao H."/>
            <person name="Cha H."/>
            <person name="Lin T."/>
            <person name="Zhou Q."/>
            <person name="Shang Y."/>
            <person name="Li Y."/>
            <person name="Ivanov S."/>
            <person name="Sharma T."/>
            <person name="Velzen R.V."/>
            <person name="Ruijter N.D."/>
            <person name="Aanen D.K."/>
            <person name="Win J."/>
            <person name="Kamoun S."/>
            <person name="Bisseling T."/>
            <person name="Huang S."/>
        </authorList>
    </citation>
    <scope>NUCLEOTIDE SEQUENCE [LARGE SCALE GENOMIC DNA]</scope>
    <source>
        <strain evidence="9">DAOM197198w</strain>
    </source>
</reference>
<dbReference type="GO" id="GO:0005525">
    <property type="term" value="F:GTP binding"/>
    <property type="evidence" value="ECO:0007669"/>
    <property type="project" value="UniProtKB-KW"/>
</dbReference>
<dbReference type="FunFam" id="3.40.50.300:FF:000647">
    <property type="entry name" value="Methylmalonic aciduria type A homolog, mitochondrial"/>
    <property type="match status" value="1"/>
</dbReference>
<dbReference type="Pfam" id="PF03308">
    <property type="entry name" value="MeaB"/>
    <property type="match status" value="1"/>
</dbReference>
<dbReference type="GO" id="GO:0005737">
    <property type="term" value="C:cytoplasm"/>
    <property type="evidence" value="ECO:0007669"/>
    <property type="project" value="TreeGrafter"/>
</dbReference>
<comment type="subunit">
    <text evidence="7">Homodimer. Interacts with MMUT (the apoenzyme form); the interaction is GTP dependent.</text>
</comment>
<dbReference type="NCBIfam" id="TIGR00750">
    <property type="entry name" value="lao"/>
    <property type="match status" value="1"/>
</dbReference>
<keyword evidence="2" id="KW-0547">Nucleotide-binding</keyword>
<keyword evidence="9" id="KW-1185">Reference proteome</keyword>
<dbReference type="Gene3D" id="1.20.5.170">
    <property type="match status" value="1"/>
</dbReference>
<proteinExistence type="inferred from homology"/>
<dbReference type="GO" id="GO:0003924">
    <property type="term" value="F:GTPase activity"/>
    <property type="evidence" value="ECO:0007669"/>
    <property type="project" value="InterPro"/>
</dbReference>
<dbReference type="InterPro" id="IPR005129">
    <property type="entry name" value="GTPase_ArgK"/>
</dbReference>
<comment type="similarity">
    <text evidence="1">Belongs to the SIMIBI class G3E GTPase family. ArgK/MeaB subfamily.</text>
</comment>
<evidence type="ECO:0008006" key="10">
    <source>
        <dbReference type="Google" id="ProtNLM"/>
    </source>
</evidence>
<evidence type="ECO:0000313" key="8">
    <source>
        <dbReference type="EMBL" id="EXX59609.1"/>
    </source>
</evidence>
<evidence type="ECO:0000256" key="7">
    <source>
        <dbReference type="ARBA" id="ARBA00062796"/>
    </source>
</evidence>
<dbReference type="SUPFAM" id="SSF52540">
    <property type="entry name" value="P-loop containing nucleoside triphosphate hydrolases"/>
    <property type="match status" value="1"/>
</dbReference>
<dbReference type="OrthoDB" id="1476984at2759"/>
<comment type="catalytic activity">
    <reaction evidence="5">
        <text>GTP + H2O = GDP + phosphate + H(+)</text>
        <dbReference type="Rhea" id="RHEA:19669"/>
        <dbReference type="ChEBI" id="CHEBI:15377"/>
        <dbReference type="ChEBI" id="CHEBI:15378"/>
        <dbReference type="ChEBI" id="CHEBI:37565"/>
        <dbReference type="ChEBI" id="CHEBI:43474"/>
        <dbReference type="ChEBI" id="CHEBI:58189"/>
    </reaction>
</comment>
<dbReference type="Gene3D" id="1.10.287.130">
    <property type="match status" value="1"/>
</dbReference>
<evidence type="ECO:0000256" key="2">
    <source>
        <dbReference type="ARBA" id="ARBA00022741"/>
    </source>
</evidence>
<dbReference type="CDD" id="cd03114">
    <property type="entry name" value="MMAA-like"/>
    <property type="match status" value="1"/>
</dbReference>
<name>A0A015JWZ4_RHIIW</name>
<keyword evidence="3" id="KW-0378">Hydrolase</keyword>
<evidence type="ECO:0000256" key="6">
    <source>
        <dbReference type="ARBA" id="ARBA00056794"/>
    </source>
</evidence>
<organism evidence="8 9">
    <name type="scientific">Rhizophagus irregularis (strain DAOM 197198w)</name>
    <name type="common">Glomus intraradices</name>
    <dbReference type="NCBI Taxonomy" id="1432141"/>
    <lineage>
        <taxon>Eukaryota</taxon>
        <taxon>Fungi</taxon>
        <taxon>Fungi incertae sedis</taxon>
        <taxon>Mucoromycota</taxon>
        <taxon>Glomeromycotina</taxon>
        <taxon>Glomeromycetes</taxon>
        <taxon>Glomerales</taxon>
        <taxon>Glomeraceae</taxon>
        <taxon>Rhizophagus</taxon>
    </lineage>
</organism>
<sequence length="390" mass="43643">MILRTAMKFASTSFNNSIKKSYNPMCPFLNKKLFKQNISCSYSIHHDLPSKVLELYEGIKMKDRYCLAKAITLVESIRKDHKTQAQQLLSLILDTRHERAKETGDSISTFRIGLSGPPGVGKSTFIERFGMYVLSQGHRVAVLAVDPSSLKTGGSIMGDKTRMPELSQQDNAYIRPSASHGTLGGVARNTNEALILCEAAGYDVCLVETVGVGQSETMVAEMVDMFVLMVPPAGGDEIQGLKKGIVEISDLIVVNKSDGVFASAAREAVTEYTSALKYLHPSSPFWQPRVIKVSAKTNSGLDESWKFMQDYYNIMKSSNELYKRRGKQRKLWMWRQITSELLDRLNSDKEIRNLVDELEQKVFHGEITSGIAADYVVDNFTHKYNVTKTN</sequence>
<dbReference type="PANTHER" id="PTHR23408:SF3">
    <property type="entry name" value="METHYLMALONIC ACIDURIA TYPE A PROTEIN, MITOCHONDRIAL"/>
    <property type="match status" value="1"/>
</dbReference>
<dbReference type="HOGENOM" id="CLU_043725_2_2_1"/>
<evidence type="ECO:0000256" key="1">
    <source>
        <dbReference type="ARBA" id="ARBA00009625"/>
    </source>
</evidence>
<dbReference type="NCBIfam" id="NF006958">
    <property type="entry name" value="PRK09435.1"/>
    <property type="match status" value="1"/>
</dbReference>
<comment type="caution">
    <text evidence="8">The sequence shown here is derived from an EMBL/GenBank/DDBJ whole genome shotgun (WGS) entry which is preliminary data.</text>
</comment>
<keyword evidence="4" id="KW-0342">GTP-binding</keyword>
<evidence type="ECO:0000256" key="5">
    <source>
        <dbReference type="ARBA" id="ARBA00048548"/>
    </source>
</evidence>
<dbReference type="InterPro" id="IPR027417">
    <property type="entry name" value="P-loop_NTPase"/>
</dbReference>